<dbReference type="CDD" id="cd00340">
    <property type="entry name" value="GSH_Peroxidase"/>
    <property type="match status" value="1"/>
</dbReference>
<dbReference type="AlphaFoldDB" id="A0A9W6YQI4"/>
<dbReference type="SUPFAM" id="SSF52833">
    <property type="entry name" value="Thioredoxin-like"/>
    <property type="match status" value="1"/>
</dbReference>
<dbReference type="FunFam" id="3.40.30.10:FF:000010">
    <property type="entry name" value="Glutathione peroxidase"/>
    <property type="match status" value="1"/>
</dbReference>
<evidence type="ECO:0000256" key="5">
    <source>
        <dbReference type="ARBA" id="ARBA00023284"/>
    </source>
</evidence>
<dbReference type="GO" id="GO:0034599">
    <property type="term" value="P:cellular response to oxidative stress"/>
    <property type="evidence" value="ECO:0007669"/>
    <property type="project" value="TreeGrafter"/>
</dbReference>
<evidence type="ECO:0000313" key="8">
    <source>
        <dbReference type="EMBL" id="GMG19276.1"/>
    </source>
</evidence>
<comment type="caution">
    <text evidence="8">The sequence shown here is derived from an EMBL/GenBank/DDBJ whole genome shotgun (WGS) entry which is preliminary data.</text>
</comment>
<dbReference type="OrthoDB" id="446890at2759"/>
<dbReference type="PROSITE" id="PS51355">
    <property type="entry name" value="GLUTATHIONE_PEROXID_3"/>
    <property type="match status" value="1"/>
</dbReference>
<keyword evidence="9" id="KW-1185">Reference proteome</keyword>
<dbReference type="InterPro" id="IPR029760">
    <property type="entry name" value="GPX_CS"/>
</dbReference>
<evidence type="ECO:0000256" key="3">
    <source>
        <dbReference type="ARBA" id="ARBA00022862"/>
    </source>
</evidence>
<organism evidence="8 9">
    <name type="scientific">Ambrosiozyma monospora</name>
    <name type="common">Yeast</name>
    <name type="synonym">Endomycopsis monosporus</name>
    <dbReference type="NCBI Taxonomy" id="43982"/>
    <lineage>
        <taxon>Eukaryota</taxon>
        <taxon>Fungi</taxon>
        <taxon>Dikarya</taxon>
        <taxon>Ascomycota</taxon>
        <taxon>Saccharomycotina</taxon>
        <taxon>Pichiomycetes</taxon>
        <taxon>Pichiales</taxon>
        <taxon>Pichiaceae</taxon>
        <taxon>Ambrosiozyma</taxon>
    </lineage>
</organism>
<dbReference type="Proteomes" id="UP001165063">
    <property type="component" value="Unassembled WGS sequence"/>
</dbReference>
<dbReference type="GO" id="GO:0140824">
    <property type="term" value="F:thioredoxin-dependent peroxiredoxin activity"/>
    <property type="evidence" value="ECO:0007669"/>
    <property type="project" value="UniProtKB-EC"/>
</dbReference>
<evidence type="ECO:0000256" key="2">
    <source>
        <dbReference type="ARBA" id="ARBA00022559"/>
    </source>
</evidence>
<evidence type="ECO:0000256" key="4">
    <source>
        <dbReference type="ARBA" id="ARBA00023002"/>
    </source>
</evidence>
<protein>
    <recommendedName>
        <fullName evidence="7">Glutathione peroxidase</fullName>
    </recommendedName>
</protein>
<evidence type="ECO:0000256" key="6">
    <source>
        <dbReference type="ARBA" id="ARBA00049091"/>
    </source>
</evidence>
<sequence>MSALSTSPTTLVSTTKEDKSELTASSTTIAISQSIDVTSRPKSEIFLQRSSSVATESTLSEIRRLRKLNATILNNTNNNNNRRTDTTSLRSQVRPLTPPPLPQHRSKPMLLLKNTPEVDSHVSEFYNFTPLTNQGDEFPFLQLINKVVLVVNTASRCVFSKQYKSLEKLYEKYHDRGLVIVAFPCNQFLHQEPGSRDEIREVCSFSYGVTFPLMQKVNVNGDHCDPVYAWLKSQKKGLFGLKHIMWNFEKFLINKKGEVVKRHSSFVDPVKLEEDIVRLLEEEV</sequence>
<dbReference type="EMBL" id="BSXU01000095">
    <property type="protein sequence ID" value="GMG19276.1"/>
    <property type="molecule type" value="Genomic_DNA"/>
</dbReference>
<dbReference type="InterPro" id="IPR000889">
    <property type="entry name" value="Glutathione_peroxidase"/>
</dbReference>
<keyword evidence="2 7" id="KW-0575">Peroxidase</keyword>
<keyword evidence="4 7" id="KW-0560">Oxidoreductase</keyword>
<keyword evidence="3" id="KW-0049">Antioxidant</keyword>
<dbReference type="InterPro" id="IPR036249">
    <property type="entry name" value="Thioredoxin-like_sf"/>
</dbReference>
<reference evidence="8" key="1">
    <citation type="submission" date="2023-04" db="EMBL/GenBank/DDBJ databases">
        <title>Ambrosiozyma monospora NBRC 1965.</title>
        <authorList>
            <person name="Ichikawa N."/>
            <person name="Sato H."/>
            <person name="Tonouchi N."/>
        </authorList>
    </citation>
    <scope>NUCLEOTIDE SEQUENCE</scope>
    <source>
        <strain evidence="8">NBRC 1965</strain>
    </source>
</reference>
<gene>
    <name evidence="8" type="ORF">Amon01_000033900</name>
</gene>
<accession>A0A9W6YQI4</accession>
<dbReference type="Pfam" id="PF00255">
    <property type="entry name" value="GSHPx"/>
    <property type="match status" value="1"/>
</dbReference>
<dbReference type="Gene3D" id="3.40.30.10">
    <property type="entry name" value="Glutaredoxin"/>
    <property type="match status" value="1"/>
</dbReference>
<evidence type="ECO:0000313" key="9">
    <source>
        <dbReference type="Proteomes" id="UP001165063"/>
    </source>
</evidence>
<proteinExistence type="inferred from homology"/>
<dbReference type="PROSITE" id="PS00763">
    <property type="entry name" value="GLUTATHIONE_PEROXID_2"/>
    <property type="match status" value="1"/>
</dbReference>
<evidence type="ECO:0000256" key="7">
    <source>
        <dbReference type="RuleBase" id="RU000499"/>
    </source>
</evidence>
<keyword evidence="5" id="KW-0676">Redox-active center</keyword>
<evidence type="ECO:0000256" key="1">
    <source>
        <dbReference type="ARBA" id="ARBA00006926"/>
    </source>
</evidence>
<dbReference type="PRINTS" id="PR01011">
    <property type="entry name" value="GLUTPROXDASE"/>
</dbReference>
<comment type="catalytic activity">
    <reaction evidence="6">
        <text>a hydroperoxide + [thioredoxin]-dithiol = an alcohol + [thioredoxin]-disulfide + H2O</text>
        <dbReference type="Rhea" id="RHEA:62620"/>
        <dbReference type="Rhea" id="RHEA-COMP:10698"/>
        <dbReference type="Rhea" id="RHEA-COMP:10700"/>
        <dbReference type="ChEBI" id="CHEBI:15377"/>
        <dbReference type="ChEBI" id="CHEBI:29950"/>
        <dbReference type="ChEBI" id="CHEBI:30879"/>
        <dbReference type="ChEBI" id="CHEBI:35924"/>
        <dbReference type="ChEBI" id="CHEBI:50058"/>
        <dbReference type="EC" id="1.11.1.24"/>
    </reaction>
</comment>
<dbReference type="PANTHER" id="PTHR11592:SF78">
    <property type="entry name" value="GLUTATHIONE PEROXIDASE"/>
    <property type="match status" value="1"/>
</dbReference>
<name>A0A9W6YQI4_AMBMO</name>
<dbReference type="PANTHER" id="PTHR11592">
    <property type="entry name" value="GLUTATHIONE PEROXIDASE"/>
    <property type="match status" value="1"/>
</dbReference>
<comment type="similarity">
    <text evidence="1 7">Belongs to the glutathione peroxidase family.</text>
</comment>